<dbReference type="SMART" id="SM00530">
    <property type="entry name" value="HTH_XRE"/>
    <property type="match status" value="1"/>
</dbReference>
<dbReference type="Gene3D" id="1.10.260.40">
    <property type="entry name" value="lambda repressor-like DNA-binding domains"/>
    <property type="match status" value="1"/>
</dbReference>
<dbReference type="AlphaFoldDB" id="A0A174SJI1"/>
<dbReference type="GO" id="GO:0003677">
    <property type="term" value="F:DNA binding"/>
    <property type="evidence" value="ECO:0007669"/>
    <property type="project" value="UniProtKB-KW"/>
</dbReference>
<feature type="domain" description="HTH cro/C1-type" evidence="3">
    <location>
        <begin position="5"/>
        <end position="59"/>
    </location>
</feature>
<sequence>MENRIRQLREKRGLTQETLAIELEITQQQLSKYERNIASIKVESLKKVAAYFNVTTDYLLGTSDVKRDVVGAVEMGKTLEEYYDLVELYRGLKQCDQKIVLAIIAIIKNASGRKE</sequence>
<proteinExistence type="predicted"/>
<dbReference type="RefSeq" id="WP_055153133.1">
    <property type="nucleotide sequence ID" value="NZ_CZAW01000050.1"/>
</dbReference>
<evidence type="ECO:0000259" key="3">
    <source>
        <dbReference type="PROSITE" id="PS50943"/>
    </source>
</evidence>
<dbReference type="SUPFAM" id="SSF47413">
    <property type="entry name" value="lambda repressor-like DNA-binding domains"/>
    <property type="match status" value="1"/>
</dbReference>
<keyword evidence="2" id="KW-0175">Coiled coil</keyword>
<accession>A0A174SJI1</accession>
<evidence type="ECO:0000313" key="5">
    <source>
        <dbReference type="Proteomes" id="UP000095712"/>
    </source>
</evidence>
<dbReference type="PROSITE" id="PS50943">
    <property type="entry name" value="HTH_CROC1"/>
    <property type="match status" value="1"/>
</dbReference>
<feature type="coiled-coil region" evidence="2">
    <location>
        <begin position="16"/>
        <end position="43"/>
    </location>
</feature>
<protein>
    <submittedName>
        <fullName evidence="4">HTH-type transcriptional regulator immR</fullName>
    </submittedName>
</protein>
<dbReference type="Proteomes" id="UP000095712">
    <property type="component" value="Unassembled WGS sequence"/>
</dbReference>
<reference evidence="4 5" key="1">
    <citation type="submission" date="2015-09" db="EMBL/GenBank/DDBJ databases">
        <authorList>
            <consortium name="Pathogen Informatics"/>
        </authorList>
    </citation>
    <scope>NUCLEOTIDE SEQUENCE [LARGE SCALE GENOMIC DNA]</scope>
    <source>
        <strain evidence="4 5">2789STDY5834911</strain>
    </source>
</reference>
<name>A0A174SJI1_9FIRM</name>
<dbReference type="PANTHER" id="PTHR46558:SF11">
    <property type="entry name" value="HTH-TYPE TRANSCRIPTIONAL REGULATOR XRE"/>
    <property type="match status" value="1"/>
</dbReference>
<keyword evidence="1" id="KW-0238">DNA-binding</keyword>
<dbReference type="Pfam" id="PF01381">
    <property type="entry name" value="HTH_3"/>
    <property type="match status" value="1"/>
</dbReference>
<gene>
    <name evidence="4" type="primary">immR_6</name>
    <name evidence="4" type="ORF">ERS852523_03455</name>
</gene>
<dbReference type="InterPro" id="IPR001387">
    <property type="entry name" value="Cro/C1-type_HTH"/>
</dbReference>
<evidence type="ECO:0000256" key="2">
    <source>
        <dbReference type="SAM" id="Coils"/>
    </source>
</evidence>
<evidence type="ECO:0000313" key="4">
    <source>
        <dbReference type="EMBL" id="CUP96806.1"/>
    </source>
</evidence>
<evidence type="ECO:0000256" key="1">
    <source>
        <dbReference type="ARBA" id="ARBA00023125"/>
    </source>
</evidence>
<dbReference type="CDD" id="cd00093">
    <property type="entry name" value="HTH_XRE"/>
    <property type="match status" value="1"/>
</dbReference>
<dbReference type="EMBL" id="CZAW01000050">
    <property type="protein sequence ID" value="CUP96806.1"/>
    <property type="molecule type" value="Genomic_DNA"/>
</dbReference>
<dbReference type="OrthoDB" id="9801008at2"/>
<dbReference type="InterPro" id="IPR010982">
    <property type="entry name" value="Lambda_DNA-bd_dom_sf"/>
</dbReference>
<organism evidence="4 5">
    <name type="scientific">Blautia wexlerae</name>
    <dbReference type="NCBI Taxonomy" id="418240"/>
    <lineage>
        <taxon>Bacteria</taxon>
        <taxon>Bacillati</taxon>
        <taxon>Bacillota</taxon>
        <taxon>Clostridia</taxon>
        <taxon>Lachnospirales</taxon>
        <taxon>Lachnospiraceae</taxon>
        <taxon>Blautia</taxon>
    </lineage>
</organism>
<dbReference type="PANTHER" id="PTHR46558">
    <property type="entry name" value="TRACRIPTIONAL REGULATORY PROTEIN-RELATED-RELATED"/>
    <property type="match status" value="1"/>
</dbReference>